<dbReference type="SUPFAM" id="SSF51182">
    <property type="entry name" value="RmlC-like cupins"/>
    <property type="match status" value="1"/>
</dbReference>
<proteinExistence type="predicted"/>
<dbReference type="Pfam" id="PF06172">
    <property type="entry name" value="Cupin_5"/>
    <property type="match status" value="1"/>
</dbReference>
<dbReference type="InterPro" id="IPR011051">
    <property type="entry name" value="RmlC_Cupin_sf"/>
</dbReference>
<dbReference type="Proteomes" id="UP001596391">
    <property type="component" value="Unassembled WGS sequence"/>
</dbReference>
<dbReference type="Gene3D" id="2.60.120.10">
    <property type="entry name" value="Jelly Rolls"/>
    <property type="match status" value="1"/>
</dbReference>
<keyword evidence="3" id="KW-1185">Reference proteome</keyword>
<accession>A0ABW1ZA46</accession>
<comment type="caution">
    <text evidence="2">The sequence shown here is derived from an EMBL/GenBank/DDBJ whole genome shotgun (WGS) entry which is preliminary data.</text>
</comment>
<dbReference type="PANTHER" id="PTHR33387:SF3">
    <property type="entry name" value="DUF985 DOMAIN-CONTAINING PROTEIN"/>
    <property type="match status" value="1"/>
</dbReference>
<feature type="domain" description="DUF985" evidence="1">
    <location>
        <begin position="45"/>
        <end position="176"/>
    </location>
</feature>
<dbReference type="RefSeq" id="WP_263369496.1">
    <property type="nucleotide sequence ID" value="NZ_JAGSYD010000001.1"/>
</dbReference>
<evidence type="ECO:0000313" key="2">
    <source>
        <dbReference type="EMBL" id="MFC6645780.1"/>
    </source>
</evidence>
<dbReference type="InterPro" id="IPR009327">
    <property type="entry name" value="Cupin_DUF985"/>
</dbReference>
<dbReference type="InterPro" id="IPR039935">
    <property type="entry name" value="YML079W-like"/>
</dbReference>
<evidence type="ECO:0000313" key="3">
    <source>
        <dbReference type="Proteomes" id="UP001596391"/>
    </source>
</evidence>
<sequence>MAVRKGLNPKMMRRGAAGVLLLGGIVAGAQQFVATRPVSPASRAEQIIQALDLRPQTREGGLRGVIGRTMPETLIDGKAMAVQSRNYDMLTSALPIRYLHRLESEETHILVEGGPVEVFVICPSGRTERDVMGRDYGPVEDAVVPVPAGCWQAAKLLPGAEFALMVSTQAPEWRSDHLHIGAGPEWIRHHERKGTWATPELLRELIGPNWQP</sequence>
<dbReference type="EMBL" id="JBHSWI010000001">
    <property type="protein sequence ID" value="MFC6645780.1"/>
    <property type="molecule type" value="Genomic_DNA"/>
</dbReference>
<reference evidence="3" key="1">
    <citation type="journal article" date="2019" name="Int. J. Syst. Evol. Microbiol.">
        <title>The Global Catalogue of Microorganisms (GCM) 10K type strain sequencing project: providing services to taxonomists for standard genome sequencing and annotation.</title>
        <authorList>
            <consortium name="The Broad Institute Genomics Platform"/>
            <consortium name="The Broad Institute Genome Sequencing Center for Infectious Disease"/>
            <person name="Wu L."/>
            <person name="Ma J."/>
        </authorList>
    </citation>
    <scope>NUCLEOTIDE SEQUENCE [LARGE SCALE GENOMIC DNA]</scope>
    <source>
        <strain evidence="3">CGMCC 1.16026</strain>
    </source>
</reference>
<protein>
    <submittedName>
        <fullName evidence="2">Cupin domain-containing protein</fullName>
    </submittedName>
</protein>
<dbReference type="PANTHER" id="PTHR33387">
    <property type="entry name" value="RMLC-LIKE JELLY ROLL FOLD PROTEIN"/>
    <property type="match status" value="1"/>
</dbReference>
<organism evidence="2 3">
    <name type="scientific">Granulicella cerasi</name>
    <dbReference type="NCBI Taxonomy" id="741063"/>
    <lineage>
        <taxon>Bacteria</taxon>
        <taxon>Pseudomonadati</taxon>
        <taxon>Acidobacteriota</taxon>
        <taxon>Terriglobia</taxon>
        <taxon>Terriglobales</taxon>
        <taxon>Acidobacteriaceae</taxon>
        <taxon>Granulicella</taxon>
    </lineage>
</organism>
<gene>
    <name evidence="2" type="ORF">ACFQBQ_09345</name>
</gene>
<evidence type="ECO:0000259" key="1">
    <source>
        <dbReference type="Pfam" id="PF06172"/>
    </source>
</evidence>
<dbReference type="InterPro" id="IPR014710">
    <property type="entry name" value="RmlC-like_jellyroll"/>
</dbReference>
<name>A0ABW1ZA46_9BACT</name>